<sequence length="224" mass="26563">MKANHLESFTLTKLPDSTIVERVLQGEKELFEILLRRYNQRLFRVVRSYIHSEDDVKDIMQDAYVKAYTKLEQFNYEASFSTWLIRIAINEALQQIRKNKRQTNNYGKTERLDNVFHLPDPNQMNPEKHTIRTQTHHLIEEAVDRLPEKYRVVFVMHQVEGLSNPEIATCLKLSDSNVKVRLHRAKKLLKEELYKNTHDASIYEFGNQKCDLMVEMVMVKIQNI</sequence>
<dbReference type="RefSeq" id="WP_045081132.1">
    <property type="nucleotide sequence ID" value="NZ_JRWG01000004.1"/>
</dbReference>
<evidence type="ECO:0000256" key="3">
    <source>
        <dbReference type="ARBA" id="ARBA00023082"/>
    </source>
</evidence>
<evidence type="ECO:0000259" key="5">
    <source>
        <dbReference type="Pfam" id="PF04542"/>
    </source>
</evidence>
<dbReference type="CDD" id="cd06171">
    <property type="entry name" value="Sigma70_r4"/>
    <property type="match status" value="1"/>
</dbReference>
<feature type="domain" description="RNA polymerase sigma factor 70 region 4 type 2" evidence="6">
    <location>
        <begin position="138"/>
        <end position="189"/>
    </location>
</feature>
<comment type="caution">
    <text evidence="7">The sequence shown here is derived from an EMBL/GenBank/DDBJ whole genome shotgun (WGS) entry which is preliminary data.</text>
</comment>
<evidence type="ECO:0000256" key="2">
    <source>
        <dbReference type="ARBA" id="ARBA00023015"/>
    </source>
</evidence>
<dbReference type="Proteomes" id="UP000070138">
    <property type="component" value="Unassembled WGS sequence"/>
</dbReference>
<dbReference type="OrthoDB" id="1027298at2"/>
<evidence type="ECO:0000313" key="7">
    <source>
        <dbReference type="EMBL" id="KXN99163.1"/>
    </source>
</evidence>
<dbReference type="Pfam" id="PF04542">
    <property type="entry name" value="Sigma70_r2"/>
    <property type="match status" value="1"/>
</dbReference>
<dbReference type="InterPro" id="IPR014284">
    <property type="entry name" value="RNA_pol_sigma-70_dom"/>
</dbReference>
<keyword evidence="4" id="KW-0804">Transcription</keyword>
<dbReference type="InterPro" id="IPR039425">
    <property type="entry name" value="RNA_pol_sigma-70-like"/>
</dbReference>
<dbReference type="InterPro" id="IPR013324">
    <property type="entry name" value="RNA_pol_sigma_r3/r4-like"/>
</dbReference>
<dbReference type="InterPro" id="IPR036388">
    <property type="entry name" value="WH-like_DNA-bd_sf"/>
</dbReference>
<organism evidence="7 8">
    <name type="scientific">Aequorivita aquimaris</name>
    <dbReference type="NCBI Taxonomy" id="1548749"/>
    <lineage>
        <taxon>Bacteria</taxon>
        <taxon>Pseudomonadati</taxon>
        <taxon>Bacteroidota</taxon>
        <taxon>Flavobacteriia</taxon>
        <taxon>Flavobacteriales</taxon>
        <taxon>Flavobacteriaceae</taxon>
        <taxon>Aequorivita</taxon>
    </lineage>
</organism>
<dbReference type="Pfam" id="PF08281">
    <property type="entry name" value="Sigma70_r4_2"/>
    <property type="match status" value="1"/>
</dbReference>
<evidence type="ECO:0000256" key="4">
    <source>
        <dbReference type="ARBA" id="ARBA00023163"/>
    </source>
</evidence>
<protein>
    <submittedName>
        <fullName evidence="7">RNA polymerase subunit sigma24</fullName>
    </submittedName>
</protein>
<dbReference type="Gene3D" id="1.10.10.10">
    <property type="entry name" value="Winged helix-like DNA-binding domain superfamily/Winged helix DNA-binding domain"/>
    <property type="match status" value="1"/>
</dbReference>
<comment type="similarity">
    <text evidence="1">Belongs to the sigma-70 factor family. ECF subfamily.</text>
</comment>
<dbReference type="NCBIfam" id="TIGR02937">
    <property type="entry name" value="sigma70-ECF"/>
    <property type="match status" value="1"/>
</dbReference>
<name>A0A137RI47_9FLAO</name>
<dbReference type="GO" id="GO:0006352">
    <property type="term" value="P:DNA-templated transcription initiation"/>
    <property type="evidence" value="ECO:0007669"/>
    <property type="project" value="InterPro"/>
</dbReference>
<dbReference type="PANTHER" id="PTHR43133">
    <property type="entry name" value="RNA POLYMERASE ECF-TYPE SIGMA FACTO"/>
    <property type="match status" value="1"/>
</dbReference>
<dbReference type="GO" id="GO:0003677">
    <property type="term" value="F:DNA binding"/>
    <property type="evidence" value="ECO:0007669"/>
    <property type="project" value="InterPro"/>
</dbReference>
<gene>
    <name evidence="7" type="ORF">LS48_07440</name>
</gene>
<dbReference type="PANTHER" id="PTHR43133:SF51">
    <property type="entry name" value="RNA POLYMERASE SIGMA FACTOR"/>
    <property type="match status" value="1"/>
</dbReference>
<dbReference type="InterPro" id="IPR013249">
    <property type="entry name" value="RNA_pol_sigma70_r4_t2"/>
</dbReference>
<dbReference type="InterPro" id="IPR013325">
    <property type="entry name" value="RNA_pol_sigma_r2"/>
</dbReference>
<dbReference type="InterPro" id="IPR007627">
    <property type="entry name" value="RNA_pol_sigma70_r2"/>
</dbReference>
<proteinExistence type="inferred from homology"/>
<evidence type="ECO:0000259" key="6">
    <source>
        <dbReference type="Pfam" id="PF08281"/>
    </source>
</evidence>
<dbReference type="EMBL" id="JRWG01000004">
    <property type="protein sequence ID" value="KXN99163.1"/>
    <property type="molecule type" value="Genomic_DNA"/>
</dbReference>
<dbReference type="AlphaFoldDB" id="A0A137RI47"/>
<evidence type="ECO:0000256" key="1">
    <source>
        <dbReference type="ARBA" id="ARBA00010641"/>
    </source>
</evidence>
<reference evidence="7 8" key="2">
    <citation type="journal article" date="2016" name="Int. J. Syst. Evol. Microbiol.">
        <title>Vitellibacter aquimaris sp. nov., a marine bacterium isolated from seawater.</title>
        <authorList>
            <person name="Thevarajoo S."/>
            <person name="Selvaratnam C."/>
            <person name="Goh K.M."/>
            <person name="Hong K.W."/>
            <person name="Chan X.Y."/>
            <person name="Chan K.G."/>
            <person name="Chong C.S."/>
        </authorList>
    </citation>
    <scope>NUCLEOTIDE SEQUENCE [LARGE SCALE GENOMIC DNA]</scope>
    <source>
        <strain evidence="7 8">D-24</strain>
    </source>
</reference>
<dbReference type="NCBIfam" id="NF008888">
    <property type="entry name" value="PRK11922.1"/>
    <property type="match status" value="1"/>
</dbReference>
<keyword evidence="2" id="KW-0805">Transcription regulation</keyword>
<reference evidence="8" key="1">
    <citation type="submission" date="2014-10" db="EMBL/GenBank/DDBJ databases">
        <title>Genome sequencing of Vitellibacter sp. D-24.</title>
        <authorList>
            <person name="Thevarajoo S."/>
            <person name="Selvaratnam C."/>
            <person name="Goh K.M."/>
            <person name="Chong C.S."/>
        </authorList>
    </citation>
    <scope>NUCLEOTIDE SEQUENCE [LARGE SCALE GENOMIC DNA]</scope>
    <source>
        <strain evidence="8">D-24</strain>
    </source>
</reference>
<dbReference type="Gene3D" id="1.10.1740.10">
    <property type="match status" value="1"/>
</dbReference>
<dbReference type="STRING" id="1548749.LS48_07440"/>
<dbReference type="SUPFAM" id="SSF88946">
    <property type="entry name" value="Sigma2 domain of RNA polymerase sigma factors"/>
    <property type="match status" value="1"/>
</dbReference>
<dbReference type="GO" id="GO:0016987">
    <property type="term" value="F:sigma factor activity"/>
    <property type="evidence" value="ECO:0007669"/>
    <property type="project" value="UniProtKB-KW"/>
</dbReference>
<accession>A0A137RI47</accession>
<feature type="domain" description="RNA polymerase sigma-70 region 2" evidence="5">
    <location>
        <begin position="34"/>
        <end position="101"/>
    </location>
</feature>
<keyword evidence="3" id="KW-0731">Sigma factor</keyword>
<dbReference type="SUPFAM" id="SSF88659">
    <property type="entry name" value="Sigma3 and sigma4 domains of RNA polymerase sigma factors"/>
    <property type="match status" value="1"/>
</dbReference>
<evidence type="ECO:0000313" key="8">
    <source>
        <dbReference type="Proteomes" id="UP000070138"/>
    </source>
</evidence>
<keyword evidence="8" id="KW-1185">Reference proteome</keyword>